<evidence type="ECO:0000313" key="2">
    <source>
        <dbReference type="Proteomes" id="UP001216253"/>
    </source>
</evidence>
<keyword evidence="1" id="KW-0808">Transferase</keyword>
<dbReference type="Gene3D" id="3.40.50.10540">
    <property type="entry name" value="Crotonobetainyl-coa:carnitine coa-transferase, domain 1"/>
    <property type="match status" value="1"/>
</dbReference>
<dbReference type="InterPro" id="IPR003673">
    <property type="entry name" value="CoA-Trfase_fam_III"/>
</dbReference>
<organism evidence="1 2">
    <name type="scientific">Novosphingobium album</name>
    <name type="common">ex Liu et al. 2023</name>
    <dbReference type="NCBI Taxonomy" id="3031130"/>
    <lineage>
        <taxon>Bacteria</taxon>
        <taxon>Pseudomonadati</taxon>
        <taxon>Pseudomonadota</taxon>
        <taxon>Alphaproteobacteria</taxon>
        <taxon>Sphingomonadales</taxon>
        <taxon>Sphingomonadaceae</taxon>
        <taxon>Novosphingobium</taxon>
    </lineage>
</organism>
<dbReference type="PANTHER" id="PTHR48228">
    <property type="entry name" value="SUCCINYL-COA--D-CITRAMALATE COA-TRANSFERASE"/>
    <property type="match status" value="1"/>
</dbReference>
<dbReference type="Proteomes" id="UP001216253">
    <property type="component" value="Unassembled WGS sequence"/>
</dbReference>
<dbReference type="GO" id="GO:0016740">
    <property type="term" value="F:transferase activity"/>
    <property type="evidence" value="ECO:0007669"/>
    <property type="project" value="UniProtKB-KW"/>
</dbReference>
<accession>A0ABT5WU80</accession>
<dbReference type="SUPFAM" id="SSF89796">
    <property type="entry name" value="CoA-transferase family III (CaiB/BaiF)"/>
    <property type="match status" value="1"/>
</dbReference>
<evidence type="ECO:0000313" key="1">
    <source>
        <dbReference type="EMBL" id="MDE8653463.1"/>
    </source>
</evidence>
<dbReference type="InterPro" id="IPR044855">
    <property type="entry name" value="CoA-Trfase_III_dom3_sf"/>
</dbReference>
<comment type="caution">
    <text evidence="1">The sequence shown here is derived from an EMBL/GenBank/DDBJ whole genome shotgun (WGS) entry which is preliminary data.</text>
</comment>
<dbReference type="RefSeq" id="WP_275229542.1">
    <property type="nucleotide sequence ID" value="NZ_JARESE010000062.1"/>
</dbReference>
<dbReference type="EMBL" id="JARESE010000062">
    <property type="protein sequence ID" value="MDE8653463.1"/>
    <property type="molecule type" value="Genomic_DNA"/>
</dbReference>
<gene>
    <name evidence="1" type="ORF">PYV00_17330</name>
</gene>
<protein>
    <submittedName>
        <fullName evidence="1">CoA transferase</fullName>
    </submittedName>
</protein>
<dbReference type="Gene3D" id="3.30.1540.10">
    <property type="entry name" value="formyl-coa transferase, domain 3"/>
    <property type="match status" value="1"/>
</dbReference>
<dbReference type="InterPro" id="IPR023606">
    <property type="entry name" value="CoA-Trfase_III_dom_1_sf"/>
</dbReference>
<keyword evidence="2" id="KW-1185">Reference proteome</keyword>
<name>A0ABT5WU80_9SPHN</name>
<proteinExistence type="predicted"/>
<reference evidence="1 2" key="1">
    <citation type="submission" date="2023-03" db="EMBL/GenBank/DDBJ databases">
        <title>NovoSphingobium album sp. nov. isolated from polycyclic aromatic hydrocarbons- and heavy-metal polluted soil.</title>
        <authorList>
            <person name="Liu Z."/>
            <person name="Wang K."/>
        </authorList>
    </citation>
    <scope>NUCLEOTIDE SEQUENCE [LARGE SCALE GENOMIC DNA]</scope>
    <source>
        <strain evidence="1 2">H3SJ31-1</strain>
    </source>
</reference>
<dbReference type="Pfam" id="PF02515">
    <property type="entry name" value="CoA_transf_3"/>
    <property type="match status" value="1"/>
</dbReference>
<sequence>MKRVMQGVRVLEVAQYVFVPATGAVLADWGADVIKVEHPLRGDAQRGMRSIGGVQLDPVVNPMIEQPNRGKRSIGIDVSHPEGRDLVYELAREADVFLTNYLPGVRRKLGIDVEQIRAANPDIIYARGSGFGDKGPDRDRGGFDATAFWIHSGVAHALTPEEFDVPLTMGVGGMGDSMSGMYLAGGIAAALFHRSQTGEPSEVDVSLLNSAMWMSGMVVAPYLHTGKQMRVGIPRPGGALVNPFLGHFQTADNRVISLFILVPGPCIRDTFTHLGVPEAADDPRFADALALMENSAAASQIIAAAFAARPFAYWREHLKTMKGQWAAVQSLLDLGQDPQAIANDAFIEVDPIDGSPPIRLVRSPVQFDHEPIRATRAPQASEHTEEILLEHGLDWARIAALKASGAIA</sequence>
<dbReference type="PANTHER" id="PTHR48228:SF2">
    <property type="entry name" value="E-CINNAMOYL-COA:R-PHENYLLACTATE COA TRANSFERASE LARGE SUBUNIT"/>
    <property type="match status" value="1"/>
</dbReference>
<dbReference type="InterPro" id="IPR050509">
    <property type="entry name" value="CoA-transferase_III"/>
</dbReference>